<dbReference type="InterPro" id="IPR039315">
    <property type="entry name" value="CheW"/>
</dbReference>
<reference evidence="6" key="2">
    <citation type="submission" date="2023-04" db="EMBL/GenBank/DDBJ databases">
        <authorList>
            <person name="Sun J.-Q."/>
        </authorList>
    </citation>
    <scope>NUCLEOTIDE SEQUENCE</scope>
    <source>
        <strain evidence="6">CC-YY355</strain>
    </source>
</reference>
<dbReference type="InterPro" id="IPR036061">
    <property type="entry name" value="CheW-like_dom_sf"/>
</dbReference>
<dbReference type="PANTHER" id="PTHR22617">
    <property type="entry name" value="CHEMOTAXIS SENSOR HISTIDINE KINASE-RELATED"/>
    <property type="match status" value="1"/>
</dbReference>
<dbReference type="PROSITE" id="PS50851">
    <property type="entry name" value="CHEW"/>
    <property type="match status" value="1"/>
</dbReference>
<dbReference type="Gene3D" id="2.30.30.40">
    <property type="entry name" value="SH3 Domains"/>
    <property type="match status" value="1"/>
</dbReference>
<dbReference type="EMBL" id="JARYGX010000002">
    <property type="protein sequence ID" value="MDH7451484.1"/>
    <property type="molecule type" value="Genomic_DNA"/>
</dbReference>
<evidence type="ECO:0000256" key="3">
    <source>
        <dbReference type="ARBA" id="ARBA00022490"/>
    </source>
</evidence>
<dbReference type="SUPFAM" id="SSF50341">
    <property type="entry name" value="CheW-like"/>
    <property type="match status" value="1"/>
</dbReference>
<dbReference type="InterPro" id="IPR002545">
    <property type="entry name" value="CheW-lke_dom"/>
</dbReference>
<feature type="compositionally biased region" description="Low complexity" evidence="4">
    <location>
        <begin position="22"/>
        <end position="44"/>
    </location>
</feature>
<feature type="compositionally biased region" description="Pro residues" evidence="4">
    <location>
        <begin position="71"/>
        <end position="81"/>
    </location>
</feature>
<evidence type="ECO:0000313" key="6">
    <source>
        <dbReference type="EMBL" id="MDH7451484.1"/>
    </source>
</evidence>
<evidence type="ECO:0000313" key="7">
    <source>
        <dbReference type="Proteomes" id="UP001160550"/>
    </source>
</evidence>
<sequence>MTPEFSDDVIDYVDALLDDSHAGGAAPAQPVAPAAPEAAAGADAGLERGPGADAAPSPATATATATATAPAPAPAPAPSPEPEPEPDLAAAAGPAAGAMAPAPIPAPPPVSDSAMPAVLPAAAASAPPTPPLATLPPPASVIAQASRWLRVMVGRDSYALELLRVQEVVRLVPIVAMRGAQPAVLGVMNLRGRIVPVFDLGLWLGTGHVDADEHSRIVVVERDDELIGVLVSAVEDVVTLGRDRIEPPLQGSAPGVILGVARVGAAPTVLFDAYALYG</sequence>
<keyword evidence="3" id="KW-0963">Cytoplasm</keyword>
<comment type="subcellular location">
    <subcellularLocation>
        <location evidence="1">Cytoplasm</location>
    </subcellularLocation>
</comment>
<evidence type="ECO:0000256" key="1">
    <source>
        <dbReference type="ARBA" id="ARBA00004496"/>
    </source>
</evidence>
<dbReference type="SMART" id="SM00260">
    <property type="entry name" value="CheW"/>
    <property type="match status" value="1"/>
</dbReference>
<dbReference type="Proteomes" id="UP001160550">
    <property type="component" value="Unassembled WGS sequence"/>
</dbReference>
<evidence type="ECO:0000259" key="5">
    <source>
        <dbReference type="PROSITE" id="PS50851"/>
    </source>
</evidence>
<organism evidence="6 7">
    <name type="scientific">Luteimonas composti</name>
    <dbReference type="NCBI Taxonomy" id="398257"/>
    <lineage>
        <taxon>Bacteria</taxon>
        <taxon>Pseudomonadati</taxon>
        <taxon>Pseudomonadota</taxon>
        <taxon>Gammaproteobacteria</taxon>
        <taxon>Lysobacterales</taxon>
        <taxon>Lysobacteraceae</taxon>
        <taxon>Luteimonas</taxon>
    </lineage>
</organism>
<dbReference type="Gene3D" id="2.40.50.180">
    <property type="entry name" value="CheA-289, Domain 4"/>
    <property type="match status" value="1"/>
</dbReference>
<proteinExistence type="predicted"/>
<evidence type="ECO:0000256" key="2">
    <source>
        <dbReference type="ARBA" id="ARBA00021483"/>
    </source>
</evidence>
<feature type="compositionally biased region" description="Low complexity" evidence="4">
    <location>
        <begin position="87"/>
        <end position="101"/>
    </location>
</feature>
<reference evidence="6" key="1">
    <citation type="journal article" date="2007" name="Int. J. Syst. Evol. Microbiol.">
        <title>Luteimonas composti sp. nov., a moderately thermophilic bacterium isolated from food waste.</title>
        <authorList>
            <person name="Young C.C."/>
            <person name="Kampfer P."/>
            <person name="Chen W.M."/>
            <person name="Yen W.S."/>
            <person name="Arun A.B."/>
            <person name="Lai W.A."/>
            <person name="Shen F.T."/>
            <person name="Rekha P.D."/>
            <person name="Lin K.Y."/>
            <person name="Chou J.H."/>
        </authorList>
    </citation>
    <scope>NUCLEOTIDE SEQUENCE</scope>
    <source>
        <strain evidence="6">CC-YY355</strain>
    </source>
</reference>
<protein>
    <recommendedName>
        <fullName evidence="2">Chemotaxis protein CheW</fullName>
    </recommendedName>
</protein>
<dbReference type="Pfam" id="PF01584">
    <property type="entry name" value="CheW"/>
    <property type="match status" value="1"/>
</dbReference>
<gene>
    <name evidence="6" type="ORF">QF205_00115</name>
</gene>
<feature type="region of interest" description="Disordered" evidence="4">
    <location>
        <begin position="20"/>
        <end position="108"/>
    </location>
</feature>
<comment type="caution">
    <text evidence="6">The sequence shown here is derived from an EMBL/GenBank/DDBJ whole genome shotgun (WGS) entry which is preliminary data.</text>
</comment>
<dbReference type="PANTHER" id="PTHR22617:SF45">
    <property type="entry name" value="CHEMOTAXIS PROTEIN CHEW"/>
    <property type="match status" value="1"/>
</dbReference>
<accession>A0ABT6MLJ3</accession>
<keyword evidence="7" id="KW-1185">Reference proteome</keyword>
<feature type="domain" description="CheW-like" evidence="5">
    <location>
        <begin position="145"/>
        <end position="278"/>
    </location>
</feature>
<evidence type="ECO:0000256" key="4">
    <source>
        <dbReference type="SAM" id="MobiDB-lite"/>
    </source>
</evidence>
<dbReference type="RefSeq" id="WP_280940693.1">
    <property type="nucleotide sequence ID" value="NZ_JARYGX010000002.1"/>
</dbReference>
<name>A0ABT6MLJ3_9GAMM</name>
<feature type="compositionally biased region" description="Low complexity" evidence="4">
    <location>
        <begin position="51"/>
        <end position="70"/>
    </location>
</feature>